<organism evidence="2 3">
    <name type="scientific">Heyndrickxia oleronia</name>
    <dbReference type="NCBI Taxonomy" id="38875"/>
    <lineage>
        <taxon>Bacteria</taxon>
        <taxon>Bacillati</taxon>
        <taxon>Bacillota</taxon>
        <taxon>Bacilli</taxon>
        <taxon>Bacillales</taxon>
        <taxon>Bacillaceae</taxon>
        <taxon>Heyndrickxia</taxon>
    </lineage>
</organism>
<evidence type="ECO:0000313" key="3">
    <source>
        <dbReference type="Proteomes" id="UP000189761"/>
    </source>
</evidence>
<dbReference type="InterPro" id="IPR048147">
    <property type="entry name" value="CBO0543-like"/>
</dbReference>
<dbReference type="Proteomes" id="UP000189761">
    <property type="component" value="Unassembled WGS sequence"/>
</dbReference>
<evidence type="ECO:0000313" key="2">
    <source>
        <dbReference type="EMBL" id="OOP68602.1"/>
    </source>
</evidence>
<dbReference type="RefSeq" id="WP_420896911.1">
    <property type="nucleotide sequence ID" value="NZ_MTLA01000096.1"/>
</dbReference>
<dbReference type="AlphaFoldDB" id="A0A8E2LF90"/>
<keyword evidence="1" id="KW-1133">Transmembrane helix</keyword>
<dbReference type="NCBIfam" id="NF041644">
    <property type="entry name" value="CBO0543_fam"/>
    <property type="match status" value="1"/>
</dbReference>
<dbReference type="EMBL" id="MTLA01000096">
    <property type="protein sequence ID" value="OOP68602.1"/>
    <property type="molecule type" value="Genomic_DNA"/>
</dbReference>
<feature type="non-terminal residue" evidence="2">
    <location>
        <position position="1"/>
    </location>
</feature>
<keyword evidence="3" id="KW-1185">Reference proteome</keyword>
<proteinExistence type="predicted"/>
<comment type="caution">
    <text evidence="2">The sequence shown here is derived from an EMBL/GenBank/DDBJ whole genome shotgun (WGS) entry which is preliminary data.</text>
</comment>
<evidence type="ECO:0000256" key="1">
    <source>
        <dbReference type="SAM" id="Phobius"/>
    </source>
</evidence>
<accession>A0A8E2LF90</accession>
<feature type="transmembrane region" description="Helical" evidence="1">
    <location>
        <begin position="67"/>
        <end position="88"/>
    </location>
</feature>
<protein>
    <submittedName>
        <fullName evidence="2">Uncharacterized protein</fullName>
    </submittedName>
</protein>
<reference evidence="2 3" key="1">
    <citation type="submission" date="2017-01" db="EMBL/GenBank/DDBJ databases">
        <title>Draft genome sequence of Bacillus oleronius.</title>
        <authorList>
            <person name="Allam M."/>
        </authorList>
    </citation>
    <scope>NUCLEOTIDE SEQUENCE [LARGE SCALE GENOMIC DNA]</scope>
    <source>
        <strain evidence="2 3">DSM 9356</strain>
    </source>
</reference>
<feature type="transmembrane region" description="Helical" evidence="1">
    <location>
        <begin position="6"/>
        <end position="24"/>
    </location>
</feature>
<sequence length="93" mass="11443">HKGFDWGGLLSTFLYFPSISYLFLNFFPFKKRLLRKIYYVLGWSIFSIIFEWFTLKTGFFYYTEWKIWYSGLLYPLIFSSLVLNMKFVKRINQ</sequence>
<name>A0A8E2LF90_9BACI</name>
<feature type="transmembrane region" description="Helical" evidence="1">
    <location>
        <begin position="36"/>
        <end position="55"/>
    </location>
</feature>
<gene>
    <name evidence="2" type="ORF">BWZ43_09485</name>
</gene>
<keyword evidence="1" id="KW-0472">Membrane</keyword>
<keyword evidence="1" id="KW-0812">Transmembrane</keyword>